<reference evidence="2 3" key="1">
    <citation type="submission" date="2020-08" db="EMBL/GenBank/DDBJ databases">
        <title>Genomic Encyclopedia of Type Strains, Phase IV (KMG-IV): sequencing the most valuable type-strain genomes for metagenomic binning, comparative biology and taxonomic classification.</title>
        <authorList>
            <person name="Goeker M."/>
        </authorList>
    </citation>
    <scope>NUCLEOTIDE SEQUENCE [LARGE SCALE GENOMIC DNA]</scope>
    <source>
        <strain evidence="2 3">DSM 44197</strain>
    </source>
</reference>
<feature type="compositionally biased region" description="Basic and acidic residues" evidence="1">
    <location>
        <begin position="1"/>
        <end position="10"/>
    </location>
</feature>
<keyword evidence="3" id="KW-1185">Reference proteome</keyword>
<feature type="region of interest" description="Disordered" evidence="1">
    <location>
        <begin position="1"/>
        <end position="36"/>
    </location>
</feature>
<proteinExistence type="predicted"/>
<gene>
    <name evidence="2" type="ORF">HNR61_008094</name>
</gene>
<evidence type="ECO:0000313" key="3">
    <source>
        <dbReference type="Proteomes" id="UP000572680"/>
    </source>
</evidence>
<organism evidence="2 3">
    <name type="scientific">Actinomadura namibiensis</name>
    <dbReference type="NCBI Taxonomy" id="182080"/>
    <lineage>
        <taxon>Bacteria</taxon>
        <taxon>Bacillati</taxon>
        <taxon>Actinomycetota</taxon>
        <taxon>Actinomycetes</taxon>
        <taxon>Streptosporangiales</taxon>
        <taxon>Thermomonosporaceae</taxon>
        <taxon>Actinomadura</taxon>
    </lineage>
</organism>
<dbReference type="EMBL" id="JACJIA010000015">
    <property type="protein sequence ID" value="MBA8956412.1"/>
    <property type="molecule type" value="Genomic_DNA"/>
</dbReference>
<evidence type="ECO:0000256" key="1">
    <source>
        <dbReference type="SAM" id="MobiDB-lite"/>
    </source>
</evidence>
<sequence length="36" mass="3998">MALRDPDLRARTAASVRAHEQRPASLFAGRPRLGPR</sequence>
<evidence type="ECO:0000313" key="2">
    <source>
        <dbReference type="EMBL" id="MBA8956412.1"/>
    </source>
</evidence>
<dbReference type="AlphaFoldDB" id="A0A7W3QRA0"/>
<dbReference type="Proteomes" id="UP000572680">
    <property type="component" value="Unassembled WGS sequence"/>
</dbReference>
<comment type="caution">
    <text evidence="2">The sequence shown here is derived from an EMBL/GenBank/DDBJ whole genome shotgun (WGS) entry which is preliminary data.</text>
</comment>
<protein>
    <submittedName>
        <fullName evidence="2">Uncharacterized protein</fullName>
    </submittedName>
</protein>
<accession>A0A7W3QRA0</accession>
<name>A0A7W3QRA0_ACTNM</name>